<dbReference type="InterPro" id="IPR013096">
    <property type="entry name" value="Cupin_2"/>
</dbReference>
<reference evidence="2 3" key="2">
    <citation type="submission" date="2018-09" db="EMBL/GenBank/DDBJ databases">
        <title>Genome of Sphaerochaeta halotolerans strain 4-11.</title>
        <authorList>
            <person name="Nazina T.N."/>
            <person name="Sokolova D.S."/>
        </authorList>
    </citation>
    <scope>NUCLEOTIDE SEQUENCE [LARGE SCALE GENOMIC DNA]</scope>
    <source>
        <strain evidence="2 3">4-11</strain>
    </source>
</reference>
<evidence type="ECO:0000313" key="2">
    <source>
        <dbReference type="EMBL" id="RFU94510.1"/>
    </source>
</evidence>
<keyword evidence="3" id="KW-1185">Reference proteome</keyword>
<gene>
    <name evidence="2" type="ORF">DYP60_09260</name>
</gene>
<comment type="caution">
    <text evidence="2">The sequence shown here is derived from an EMBL/GenBank/DDBJ whole genome shotgun (WGS) entry which is preliminary data.</text>
</comment>
<organism evidence="2 3">
    <name type="scientific">Sphaerochaeta halotolerans</name>
    <dbReference type="NCBI Taxonomy" id="2293840"/>
    <lineage>
        <taxon>Bacteria</taxon>
        <taxon>Pseudomonadati</taxon>
        <taxon>Spirochaetota</taxon>
        <taxon>Spirochaetia</taxon>
        <taxon>Spirochaetales</taxon>
        <taxon>Sphaerochaetaceae</taxon>
        <taxon>Sphaerochaeta</taxon>
    </lineage>
</organism>
<dbReference type="Proteomes" id="UP000264002">
    <property type="component" value="Unassembled WGS sequence"/>
</dbReference>
<evidence type="ECO:0000313" key="3">
    <source>
        <dbReference type="Proteomes" id="UP000264002"/>
    </source>
</evidence>
<reference evidence="3" key="1">
    <citation type="submission" date="2018-08" db="EMBL/GenBank/DDBJ databases">
        <authorList>
            <person name="Grouzdev D.S."/>
            <person name="Krutkina M.S."/>
        </authorList>
    </citation>
    <scope>NUCLEOTIDE SEQUENCE [LARGE SCALE GENOMIC DNA]</scope>
    <source>
        <strain evidence="3">4-11</strain>
    </source>
</reference>
<protein>
    <submittedName>
        <fullName evidence="2">Cupin domain-containing protein</fullName>
    </submittedName>
</protein>
<dbReference type="PANTHER" id="PTHR40112:SF1">
    <property type="entry name" value="H2HPP ISOMERASE"/>
    <property type="match status" value="1"/>
</dbReference>
<dbReference type="PIRSF" id="PIRSF029883">
    <property type="entry name" value="KdgF"/>
    <property type="match status" value="1"/>
</dbReference>
<dbReference type="InterPro" id="IPR052535">
    <property type="entry name" value="Bacilysin_H2HPP_isomerase"/>
</dbReference>
<dbReference type="PANTHER" id="PTHR40112">
    <property type="entry name" value="H2HPP ISOMERASE"/>
    <property type="match status" value="1"/>
</dbReference>
<dbReference type="Gene3D" id="2.60.120.10">
    <property type="entry name" value="Jelly Rolls"/>
    <property type="match status" value="1"/>
</dbReference>
<dbReference type="CDD" id="cd02238">
    <property type="entry name" value="cupin_KdgF"/>
    <property type="match status" value="1"/>
</dbReference>
<dbReference type="EMBL" id="QUWK01000009">
    <property type="protein sequence ID" value="RFU94510.1"/>
    <property type="molecule type" value="Genomic_DNA"/>
</dbReference>
<name>A0A372MH57_9SPIR</name>
<feature type="domain" description="Cupin type-2" evidence="1">
    <location>
        <begin position="20"/>
        <end position="79"/>
    </location>
</feature>
<sequence length="94" mass="10170">MAPGVSRRVLSHTSELMLVEVTFASGAVVPAHSHPHQQISYIKSGRFSFTNNGEEVVADPSDSLVFPSNVEHGVTCLENGVVLDCFTPAREDFL</sequence>
<dbReference type="InterPro" id="IPR025499">
    <property type="entry name" value="KdgF"/>
</dbReference>
<dbReference type="Pfam" id="PF07883">
    <property type="entry name" value="Cupin_2"/>
    <property type="match status" value="1"/>
</dbReference>
<accession>A0A372MH57</accession>
<proteinExistence type="predicted"/>
<dbReference type="AlphaFoldDB" id="A0A372MH57"/>
<dbReference type="InterPro" id="IPR011051">
    <property type="entry name" value="RmlC_Cupin_sf"/>
</dbReference>
<dbReference type="InterPro" id="IPR014710">
    <property type="entry name" value="RmlC-like_jellyroll"/>
</dbReference>
<dbReference type="SUPFAM" id="SSF51182">
    <property type="entry name" value="RmlC-like cupins"/>
    <property type="match status" value="1"/>
</dbReference>
<evidence type="ECO:0000259" key="1">
    <source>
        <dbReference type="Pfam" id="PF07883"/>
    </source>
</evidence>